<name>A0A645EE83_9ZZZZ</name>
<organism evidence="2">
    <name type="scientific">bioreactor metagenome</name>
    <dbReference type="NCBI Taxonomy" id="1076179"/>
    <lineage>
        <taxon>unclassified sequences</taxon>
        <taxon>metagenomes</taxon>
        <taxon>ecological metagenomes</taxon>
    </lineage>
</organism>
<accession>A0A645EE83</accession>
<feature type="compositionally biased region" description="Basic residues" evidence="1">
    <location>
        <begin position="1"/>
        <end position="18"/>
    </location>
</feature>
<feature type="region of interest" description="Disordered" evidence="1">
    <location>
        <begin position="129"/>
        <end position="158"/>
    </location>
</feature>
<comment type="caution">
    <text evidence="2">The sequence shown here is derived from an EMBL/GenBank/DDBJ whole genome shotgun (WGS) entry which is preliminary data.</text>
</comment>
<feature type="compositionally biased region" description="Basic and acidic residues" evidence="1">
    <location>
        <begin position="27"/>
        <end position="40"/>
    </location>
</feature>
<evidence type="ECO:0000256" key="1">
    <source>
        <dbReference type="SAM" id="MobiDB-lite"/>
    </source>
</evidence>
<protein>
    <submittedName>
        <fullName evidence="2">Uncharacterized protein</fullName>
    </submittedName>
</protein>
<feature type="compositionally biased region" description="Basic and acidic residues" evidence="1">
    <location>
        <begin position="49"/>
        <end position="64"/>
    </location>
</feature>
<feature type="region of interest" description="Disordered" evidence="1">
    <location>
        <begin position="1"/>
        <end position="70"/>
    </location>
</feature>
<sequence>MVARQLHHKRRRVSRKRLGFFEDNPADNDRGNADKVRQRSDPPCAAKDSAGKKGDNRHLRATGDKRRRHDGHAAVALVFYRPACHNARHAAPAADQHRDKRFPGKAHLAEDAIHDKRDTRHIANILQQRKQEEEHQHLRHKADHRADAANNAVNHQAA</sequence>
<dbReference type="EMBL" id="VSSQ01046123">
    <property type="protein sequence ID" value="MPN00077.1"/>
    <property type="molecule type" value="Genomic_DNA"/>
</dbReference>
<proteinExistence type="predicted"/>
<reference evidence="2" key="1">
    <citation type="submission" date="2019-08" db="EMBL/GenBank/DDBJ databases">
        <authorList>
            <person name="Kucharzyk K."/>
            <person name="Murdoch R.W."/>
            <person name="Higgins S."/>
            <person name="Loffler F."/>
        </authorList>
    </citation>
    <scope>NUCLEOTIDE SEQUENCE</scope>
</reference>
<dbReference type="AlphaFoldDB" id="A0A645EE83"/>
<gene>
    <name evidence="2" type="ORF">SDC9_147271</name>
</gene>
<evidence type="ECO:0000313" key="2">
    <source>
        <dbReference type="EMBL" id="MPN00077.1"/>
    </source>
</evidence>